<sequence length="223" mass="24385">MTMITELRAHLAEVLKAAGPDRPTLCEGWRTRDLLAHLLLRETRPDVAAGVALPPLAARTERLTRQLGDQLASPDEYADGLRRFTGARTPARAIGRVDAGMNTIEYLVHREDVVRGQEEGRAELAALTPFRPDEQELIWGKLGGVGLISALRHPGGLRLVGTDADGEPVFGERVLRRPARESLPGRAVQAVVRAPEKEPVTVTGRPLELLLHLFGRKADVELS</sequence>
<name>A0A199NSS7_9MICC</name>
<evidence type="ECO:0000313" key="2">
    <source>
        <dbReference type="EMBL" id="OAX52139.1"/>
    </source>
</evidence>
<reference evidence="2" key="1">
    <citation type="submission" date="2016-06" db="EMBL/GenBank/DDBJ databases">
        <title>Identification of putative biosynthetic pathways for the production of bioactive secondary metabolites by the marine actinomycete Kocuria kristinae RUTW2-3.</title>
        <authorList>
            <person name="Waterworth S.C."/>
            <person name="Walmsley T.A."/>
            <person name="Matongo T."/>
            <person name="Davies-Coleman M.T."/>
            <person name="Dorrington R.A."/>
        </authorList>
    </citation>
    <scope>NUCLEOTIDE SEQUENCE [LARGE SCALE GENOMIC DNA]</scope>
    <source>
        <strain evidence="2">RUTW2-3</strain>
    </source>
</reference>
<feature type="domain" description="Mycothiol-dependent maleylpyruvate isomerase metal-binding" evidence="1">
    <location>
        <begin position="9"/>
        <end position="87"/>
    </location>
</feature>
<comment type="caution">
    <text evidence="2">The sequence shown here is derived from an EMBL/GenBank/DDBJ whole genome shotgun (WGS) entry which is preliminary data.</text>
</comment>
<dbReference type="Pfam" id="PF11716">
    <property type="entry name" value="MDMPI_N"/>
    <property type="match status" value="1"/>
</dbReference>
<evidence type="ECO:0000259" key="1">
    <source>
        <dbReference type="Pfam" id="PF11716"/>
    </source>
</evidence>
<dbReference type="InterPro" id="IPR017517">
    <property type="entry name" value="Maleyloyr_isom"/>
</dbReference>
<accession>A0A199NSS7</accession>
<dbReference type="InterPro" id="IPR034660">
    <property type="entry name" value="DinB/YfiT-like"/>
</dbReference>
<dbReference type="NCBIfam" id="TIGR03083">
    <property type="entry name" value="maleylpyruvate isomerase family mycothiol-dependent enzyme"/>
    <property type="match status" value="1"/>
</dbReference>
<dbReference type="InterPro" id="IPR024344">
    <property type="entry name" value="MDMPI_metal-binding"/>
</dbReference>
<gene>
    <name evidence="2" type="ORF">AN277_0204810</name>
</gene>
<organism evidence="2 3">
    <name type="scientific">Rothia kristinae</name>
    <dbReference type="NCBI Taxonomy" id="37923"/>
    <lineage>
        <taxon>Bacteria</taxon>
        <taxon>Bacillati</taxon>
        <taxon>Actinomycetota</taxon>
        <taxon>Actinomycetes</taxon>
        <taxon>Micrococcales</taxon>
        <taxon>Micrococcaceae</taxon>
        <taxon>Rothia</taxon>
    </lineage>
</organism>
<dbReference type="GO" id="GO:0046872">
    <property type="term" value="F:metal ion binding"/>
    <property type="evidence" value="ECO:0007669"/>
    <property type="project" value="InterPro"/>
</dbReference>
<dbReference type="Proteomes" id="UP000053171">
    <property type="component" value="Unassembled WGS sequence"/>
</dbReference>
<proteinExistence type="predicted"/>
<dbReference type="EMBL" id="LJBJ02000007">
    <property type="protein sequence ID" value="OAX52139.1"/>
    <property type="molecule type" value="Genomic_DNA"/>
</dbReference>
<dbReference type="AlphaFoldDB" id="A0A199NSS7"/>
<dbReference type="RefSeq" id="WP_064725240.1">
    <property type="nucleotide sequence ID" value="NZ_JAIUDH010000001.1"/>
</dbReference>
<keyword evidence="3" id="KW-1185">Reference proteome</keyword>
<dbReference type="SUPFAM" id="SSF109854">
    <property type="entry name" value="DinB/YfiT-like putative metalloenzymes"/>
    <property type="match status" value="1"/>
</dbReference>
<protein>
    <recommendedName>
        <fullName evidence="1">Mycothiol-dependent maleylpyruvate isomerase metal-binding domain-containing protein</fullName>
    </recommendedName>
</protein>
<evidence type="ECO:0000313" key="3">
    <source>
        <dbReference type="Proteomes" id="UP000053171"/>
    </source>
</evidence>